<gene>
    <name evidence="2" type="ORF">CDAR_435991</name>
</gene>
<keyword evidence="3" id="KW-1185">Reference proteome</keyword>
<dbReference type="EMBL" id="BPLQ01007847">
    <property type="protein sequence ID" value="GIY32741.1"/>
    <property type="molecule type" value="Genomic_DNA"/>
</dbReference>
<comment type="caution">
    <text evidence="2">The sequence shown here is derived from an EMBL/GenBank/DDBJ whole genome shotgun (WGS) entry which is preliminary data.</text>
</comment>
<reference evidence="2 3" key="1">
    <citation type="submission" date="2021-06" db="EMBL/GenBank/DDBJ databases">
        <title>Caerostris darwini draft genome.</title>
        <authorList>
            <person name="Kono N."/>
            <person name="Arakawa K."/>
        </authorList>
    </citation>
    <scope>NUCLEOTIDE SEQUENCE [LARGE SCALE GENOMIC DNA]</scope>
</reference>
<evidence type="ECO:0000313" key="3">
    <source>
        <dbReference type="Proteomes" id="UP001054837"/>
    </source>
</evidence>
<sequence>MYYPKTKQAMPQELPEGTQTSPAIVWRSVTWVPNPREFWSGTDRPDSLTEKKKKKGEHTATAHLEQLASLQKTCCARAKKEDGCFYFNFCICSLLYHHR</sequence>
<dbReference type="AlphaFoldDB" id="A0AAV4SIU6"/>
<proteinExistence type="predicted"/>
<name>A0AAV4SIU6_9ARAC</name>
<evidence type="ECO:0000256" key="1">
    <source>
        <dbReference type="SAM" id="MobiDB-lite"/>
    </source>
</evidence>
<protein>
    <submittedName>
        <fullName evidence="2">Uncharacterized protein</fullName>
    </submittedName>
</protein>
<organism evidence="2 3">
    <name type="scientific">Caerostris darwini</name>
    <dbReference type="NCBI Taxonomy" id="1538125"/>
    <lineage>
        <taxon>Eukaryota</taxon>
        <taxon>Metazoa</taxon>
        <taxon>Ecdysozoa</taxon>
        <taxon>Arthropoda</taxon>
        <taxon>Chelicerata</taxon>
        <taxon>Arachnida</taxon>
        <taxon>Araneae</taxon>
        <taxon>Araneomorphae</taxon>
        <taxon>Entelegynae</taxon>
        <taxon>Araneoidea</taxon>
        <taxon>Araneidae</taxon>
        <taxon>Caerostris</taxon>
    </lineage>
</organism>
<feature type="region of interest" description="Disordered" evidence="1">
    <location>
        <begin position="37"/>
        <end position="57"/>
    </location>
</feature>
<dbReference type="Proteomes" id="UP001054837">
    <property type="component" value="Unassembled WGS sequence"/>
</dbReference>
<evidence type="ECO:0000313" key="2">
    <source>
        <dbReference type="EMBL" id="GIY32741.1"/>
    </source>
</evidence>
<accession>A0AAV4SIU6</accession>